<evidence type="ECO:0000313" key="2">
    <source>
        <dbReference type="EMBL" id="KAJ1186047.1"/>
    </source>
</evidence>
<dbReference type="AlphaFoldDB" id="A0AAV7UEC1"/>
<reference evidence="2" key="1">
    <citation type="journal article" date="2022" name="bioRxiv">
        <title>Sequencing and chromosome-scale assembly of the giantPleurodeles waltlgenome.</title>
        <authorList>
            <person name="Brown T."/>
            <person name="Elewa A."/>
            <person name="Iarovenko S."/>
            <person name="Subramanian E."/>
            <person name="Araus A.J."/>
            <person name="Petzold A."/>
            <person name="Susuki M."/>
            <person name="Suzuki K.-i.T."/>
            <person name="Hayashi T."/>
            <person name="Toyoda A."/>
            <person name="Oliveira C."/>
            <person name="Osipova E."/>
            <person name="Leigh N.D."/>
            <person name="Simon A."/>
            <person name="Yun M.H."/>
        </authorList>
    </citation>
    <scope>NUCLEOTIDE SEQUENCE</scope>
    <source>
        <strain evidence="2">20211129_DDA</strain>
        <tissue evidence="2">Liver</tissue>
    </source>
</reference>
<evidence type="ECO:0000313" key="3">
    <source>
        <dbReference type="Proteomes" id="UP001066276"/>
    </source>
</evidence>
<gene>
    <name evidence="2" type="ORF">NDU88_002832</name>
</gene>
<dbReference type="EMBL" id="JANPWB010000005">
    <property type="protein sequence ID" value="KAJ1186047.1"/>
    <property type="molecule type" value="Genomic_DNA"/>
</dbReference>
<name>A0AAV7UEC1_PLEWA</name>
<proteinExistence type="predicted"/>
<feature type="region of interest" description="Disordered" evidence="1">
    <location>
        <begin position="26"/>
        <end position="76"/>
    </location>
</feature>
<protein>
    <submittedName>
        <fullName evidence="2">Uncharacterized protein</fullName>
    </submittedName>
</protein>
<evidence type="ECO:0000256" key="1">
    <source>
        <dbReference type="SAM" id="MobiDB-lite"/>
    </source>
</evidence>
<organism evidence="2 3">
    <name type="scientific">Pleurodeles waltl</name>
    <name type="common">Iberian ribbed newt</name>
    <dbReference type="NCBI Taxonomy" id="8319"/>
    <lineage>
        <taxon>Eukaryota</taxon>
        <taxon>Metazoa</taxon>
        <taxon>Chordata</taxon>
        <taxon>Craniata</taxon>
        <taxon>Vertebrata</taxon>
        <taxon>Euteleostomi</taxon>
        <taxon>Amphibia</taxon>
        <taxon>Batrachia</taxon>
        <taxon>Caudata</taxon>
        <taxon>Salamandroidea</taxon>
        <taxon>Salamandridae</taxon>
        <taxon>Pleurodelinae</taxon>
        <taxon>Pleurodeles</taxon>
    </lineage>
</organism>
<sequence>MPGSSCPPWGQINIYGVCPAAGNQGGIPPATSRPFQRIPSLQDGSRASSAGALQRQATSTGTGSHDSIPRCRARPGAGKQRCRCHAEWTCRAVPRGLILAPCHPILGAQKRSGHVGRQPSPCLPVSAVWRRHWAPMVAQSTRDLSVSGGCAAWARPGWQSRALWSGRSTDSVRLQTL</sequence>
<comment type="caution">
    <text evidence="2">The sequence shown here is derived from an EMBL/GenBank/DDBJ whole genome shotgun (WGS) entry which is preliminary data.</text>
</comment>
<keyword evidence="3" id="KW-1185">Reference proteome</keyword>
<accession>A0AAV7UEC1</accession>
<dbReference type="Proteomes" id="UP001066276">
    <property type="component" value="Chromosome 3_1"/>
</dbReference>
<feature type="compositionally biased region" description="Polar residues" evidence="1">
    <location>
        <begin position="55"/>
        <end position="65"/>
    </location>
</feature>